<feature type="region of interest" description="Disordered" evidence="2">
    <location>
        <begin position="306"/>
        <end position="333"/>
    </location>
</feature>
<dbReference type="Gene3D" id="2.60.40.10">
    <property type="entry name" value="Immunoglobulins"/>
    <property type="match status" value="1"/>
</dbReference>
<dbReference type="SUPFAM" id="SSF81296">
    <property type="entry name" value="E set domains"/>
    <property type="match status" value="1"/>
</dbReference>
<gene>
    <name evidence="3" type="ORF">B7P43_G01352</name>
</gene>
<evidence type="ECO:0000256" key="2">
    <source>
        <dbReference type="SAM" id="MobiDB-lite"/>
    </source>
</evidence>
<dbReference type="EMBL" id="NEVH01005277">
    <property type="protein sequence ID" value="PNF39149.1"/>
    <property type="molecule type" value="Genomic_DNA"/>
</dbReference>
<feature type="repeat" description="Filamin" evidence="1">
    <location>
        <begin position="92"/>
        <end position="225"/>
    </location>
</feature>
<evidence type="ECO:0000256" key="1">
    <source>
        <dbReference type="PROSITE-ProRule" id="PRU00087"/>
    </source>
</evidence>
<dbReference type="PROSITE" id="PS50194">
    <property type="entry name" value="FILAMIN_REPEAT"/>
    <property type="match status" value="1"/>
</dbReference>
<proteinExistence type="predicted"/>
<dbReference type="InterPro" id="IPR014756">
    <property type="entry name" value="Ig_E-set"/>
</dbReference>
<reference evidence="3 4" key="1">
    <citation type="submission" date="2017-12" db="EMBL/GenBank/DDBJ databases">
        <title>Hemimetabolous genomes reveal molecular basis of termite eusociality.</title>
        <authorList>
            <person name="Harrison M.C."/>
            <person name="Jongepier E."/>
            <person name="Robertson H.M."/>
            <person name="Arning N."/>
            <person name="Bitard-Feildel T."/>
            <person name="Chao H."/>
            <person name="Childers C.P."/>
            <person name="Dinh H."/>
            <person name="Doddapaneni H."/>
            <person name="Dugan S."/>
            <person name="Gowin J."/>
            <person name="Greiner C."/>
            <person name="Han Y."/>
            <person name="Hu H."/>
            <person name="Hughes D.S.T."/>
            <person name="Huylmans A.-K."/>
            <person name="Kemena C."/>
            <person name="Kremer L.P.M."/>
            <person name="Lee S.L."/>
            <person name="Lopez-Ezquerra A."/>
            <person name="Mallet L."/>
            <person name="Monroy-Kuhn J.M."/>
            <person name="Moser A."/>
            <person name="Murali S.C."/>
            <person name="Muzny D.M."/>
            <person name="Otani S."/>
            <person name="Piulachs M.-D."/>
            <person name="Poelchau M."/>
            <person name="Qu J."/>
            <person name="Schaub F."/>
            <person name="Wada-Katsumata A."/>
            <person name="Worley K.C."/>
            <person name="Xie Q."/>
            <person name="Ylla G."/>
            <person name="Poulsen M."/>
            <person name="Gibbs R.A."/>
            <person name="Schal C."/>
            <person name="Richards S."/>
            <person name="Belles X."/>
            <person name="Korb J."/>
            <person name="Bornberg-Bauer E."/>
        </authorList>
    </citation>
    <scope>NUCLEOTIDE SEQUENCE [LARGE SCALE GENOMIC DNA]</scope>
    <source>
        <tissue evidence="3">Whole body</tissue>
    </source>
</reference>
<name>A0A2J7RE86_9NEOP</name>
<organism evidence="3 4">
    <name type="scientific">Cryptotermes secundus</name>
    <dbReference type="NCBI Taxonomy" id="105785"/>
    <lineage>
        <taxon>Eukaryota</taxon>
        <taxon>Metazoa</taxon>
        <taxon>Ecdysozoa</taxon>
        <taxon>Arthropoda</taxon>
        <taxon>Hexapoda</taxon>
        <taxon>Insecta</taxon>
        <taxon>Pterygota</taxon>
        <taxon>Neoptera</taxon>
        <taxon>Polyneoptera</taxon>
        <taxon>Dictyoptera</taxon>
        <taxon>Blattodea</taxon>
        <taxon>Blattoidea</taxon>
        <taxon>Termitoidae</taxon>
        <taxon>Kalotermitidae</taxon>
        <taxon>Cryptotermitinae</taxon>
        <taxon>Cryptotermes</taxon>
    </lineage>
</organism>
<evidence type="ECO:0000313" key="4">
    <source>
        <dbReference type="Proteomes" id="UP000235965"/>
    </source>
</evidence>
<protein>
    <recommendedName>
        <fullName evidence="5">Ig-like domain-containing protein</fullName>
    </recommendedName>
</protein>
<dbReference type="InParanoid" id="A0A2J7RE86"/>
<evidence type="ECO:0008006" key="5">
    <source>
        <dbReference type="Google" id="ProtNLM"/>
    </source>
</evidence>
<keyword evidence="4" id="KW-1185">Reference proteome</keyword>
<accession>A0A2J7RE86</accession>
<dbReference type="InterPro" id="IPR017868">
    <property type="entry name" value="Filamin/ABP280_repeat-like"/>
</dbReference>
<dbReference type="InterPro" id="IPR013783">
    <property type="entry name" value="Ig-like_fold"/>
</dbReference>
<evidence type="ECO:0000313" key="3">
    <source>
        <dbReference type="EMBL" id="PNF39149.1"/>
    </source>
</evidence>
<dbReference type="Proteomes" id="UP000235965">
    <property type="component" value="Unassembled WGS sequence"/>
</dbReference>
<comment type="caution">
    <text evidence="3">The sequence shown here is derived from an EMBL/GenBank/DDBJ whole genome shotgun (WGS) entry which is preliminary data.</text>
</comment>
<sequence>MDIREIGWDVMDWIDLAQDRDQWRVLVNTVFTYDDLHQVIFSSYLERRLLRYLASVRCAVFQLGHNNGASVLNRHLRLFRGMQSIAPEPQEKPARLPIDCILKGMGLAVAVQQRTAFFCIYEYLLQPPHQLSPPDIEVRIEGPNSGYGEVRVQHTYSNKSNKQTSEHSATLVHRPNELLQNIPINYRVMSGYIRVSYIPQIPGIHKLSVTMRNEHVSESPYLITVDKFENVTGQLSNRMPTARDVSGIQKQGRRSKVLLRIVDFVTEKMLLTEDGKLKKLPSGNMVITSRIPRHVAVEISGHKTENGNISDIDTNKRAGSSVTMSPRNSDTSLALPQRHKLKRRDLNFFRDSCKKVILLCRFFVKRNPSHSSFQILHSAEQFLDGRPVRLTDKTLKLIENGLKAIKQKTNEDNRDEDTESKTFDSDVSKTGRNLGSSCLTDKCEQMFMTCEFITIFPHKTMENRSHMSTEMINFSKLNPVGPDLSRVQHKEKTRHMTLNTEVMVGDNFSYDLNCIELSTICYDVDQSPKHEVCDANNLDEETKANDTKAKNVVSSSRGAWDAGLSMGTPSREISTSVVPFPQQYTNLKLETMSTVKFPGKQTQKQHSVLIPETTDIKVTAHELRVDLVKCLIFTPLYFGTSQQSIIKSLLDRQRLIEKENRRNAIVCEGSDVLTSTDHDVPFSSVCKEEAIFVSAKKGMDVTSCLLSPFVQEFDNYQGNKNETTVRLNHVLRTENENERVSSWKCDTTASAPATGTECKDTECKTSAHARRNFQSKEMCSTRDTRRDLQSAKHPAQVLSAYEYSELQTGDEASYEKYWEGKNDESIIDIKWATKNDSIKVTEIFMNKNIPSYDEKNHMNSQPGQIIFAQLVGMSSNINISVTETEDEDTVFGCHIRQKPAEDRQTDDLVNITSSSRAGHRNVYTLLPQMAQEPREGISLQVGTECEQRGATCTSLLAGNTFEYKGRAENALACNPSRNGSCHTPNVFPDLEDKLSQSSTAHMTSSSNDVLEHLFHLRSPDTRFESSPGVRAGLYDDNTLDSDSVLADPNLEETVRKLDKMLRDTSDNAYKLRDVSVSTQEEALSPCAEPCSTEESTMAEGIKVQFCIKGYGEVMRVSPNSESRNISALTTSKNFRKQNIFQFNVRNQRRQELLGNSNAAVSRFKRPANIETLGVVADEIKNDTATDDNGTSLYADLTSNLVQLRHCSRTLPERAPTVTSTEEENKESDITDRHTGLNVHLQNSSESSGKFSLMSVSSPLMIPEKEDEEEEEAKNIEDFAEEYKPPNTIILDRNFTDIKTLKNIVIVNGMILQSESNSCASSKIEYSGITAKETMCIPATAEDMTTQRAEPILARNDNLDNIKKSPTCTVKRQARRRYFTRDHQSDKFCYNNKAHVKNHQESLAQNTECSSNYADYAFPDIVMRLASAPGANILQKNKTNILDPFKSHDYIPEVSKSIRLEPSSNVGAKSTVNKSTNISELQREQSPLSAFVNTTDIKRISNSCSQSQMAENNITDNSSRLLPGFLTPMRGNTLQASIQPSERVKETDNNEIASSVSNLLYNSENSDVKFHGKNEHPNRNRRIITDRKITHEITKNMTSRRLQMFSEVDNKVVSITSNGNISVNGQKHLSETEKSYTKLGGLTNQKIHELCNKVFPSHINRRISPSLLPNINIDFRGKFLLSSTCSKNEISPLEEWTITARDPVTHSSQRDRVAHSMAQTAGDTSLAISLPQPGVITTDMDILHPLVTKKTDPKGSIGETRHDNKLSNKIDDNFDITAKEVRESKERVVCGTDYFMSQVPIRNDVRIPNEILHQVVATKYYTNDAHKRNDYYVRRREIETKIPEIINTYIYTLDRYENSVNDECVNSNYCKWTDKENERLKNSMEYKLPDKMQNDVVITELKTIQDIVRNYLMKHRPNVQDLLTSDSINIFPECMQLTQKEEHLDKKWMKQSDWQDKQVKINDRYDYNKYQQCFAGNMNQWSTNRRLTPVCKTEKVNTWRQAFPSAIICNKNAVADGSDLVRSQKTANKYLMYKNINISRHELMQISGLMITGRIELEGKSNIYSDQKDIVLQVNGGRFTSVGKFQNRQVFEHYIQLYRYSPAVISANFTSTTSPILSSNTALYKQSQTDLDDEVDSCYRTANNSIQNEQQNEKLPNGTANKQLQMLKEENTSTVPMNTENCDLNTRKFEELVATGNEIYRAKLVHITDEGYTVPTLQTLLLMTGQKNSNRKSFQGGSQNRTGFSPEPYGNEGSVYINHDNSDLHQLVYSKETEKYYRGLMSKKDVKTESRLRFQRAKLFFQKFQQNMLE</sequence>